<dbReference type="EMBL" id="JARKIE010000216">
    <property type="protein sequence ID" value="KAJ7665504.1"/>
    <property type="molecule type" value="Genomic_DNA"/>
</dbReference>
<dbReference type="SMART" id="SM00670">
    <property type="entry name" value="PINc"/>
    <property type="match status" value="1"/>
</dbReference>
<dbReference type="Pfam" id="PF13638">
    <property type="entry name" value="PIN_4"/>
    <property type="match status" value="1"/>
</dbReference>
<feature type="domain" description="PIN" evidence="1">
    <location>
        <begin position="54"/>
        <end position="183"/>
    </location>
</feature>
<reference evidence="2" key="1">
    <citation type="submission" date="2023-03" db="EMBL/GenBank/DDBJ databases">
        <title>Massive genome expansion in bonnet fungi (Mycena s.s.) driven by repeated elements and novel gene families across ecological guilds.</title>
        <authorList>
            <consortium name="Lawrence Berkeley National Laboratory"/>
            <person name="Harder C.B."/>
            <person name="Miyauchi S."/>
            <person name="Viragh M."/>
            <person name="Kuo A."/>
            <person name="Thoen E."/>
            <person name="Andreopoulos B."/>
            <person name="Lu D."/>
            <person name="Skrede I."/>
            <person name="Drula E."/>
            <person name="Henrissat B."/>
            <person name="Morin E."/>
            <person name="Kohler A."/>
            <person name="Barry K."/>
            <person name="LaButti K."/>
            <person name="Morin E."/>
            <person name="Salamov A."/>
            <person name="Lipzen A."/>
            <person name="Mereny Z."/>
            <person name="Hegedus B."/>
            <person name="Baldrian P."/>
            <person name="Stursova M."/>
            <person name="Weitz H."/>
            <person name="Taylor A."/>
            <person name="Grigoriev I.V."/>
            <person name="Nagy L.G."/>
            <person name="Martin F."/>
            <person name="Kauserud H."/>
        </authorList>
    </citation>
    <scope>NUCLEOTIDE SEQUENCE</scope>
    <source>
        <strain evidence="2">CBHHK067</strain>
    </source>
</reference>
<evidence type="ECO:0000313" key="2">
    <source>
        <dbReference type="EMBL" id="KAJ7665504.1"/>
    </source>
</evidence>
<gene>
    <name evidence="2" type="ORF">B0H17DRAFT_1090732</name>
</gene>
<protein>
    <submittedName>
        <fullName evidence="2">PIN domain-containing protein</fullName>
    </submittedName>
</protein>
<name>A0AAD7CVL2_MYCRO</name>
<dbReference type="Gene3D" id="3.40.50.1010">
    <property type="entry name" value="5'-nuclease"/>
    <property type="match status" value="1"/>
</dbReference>
<evidence type="ECO:0000259" key="1">
    <source>
        <dbReference type="SMART" id="SM00670"/>
    </source>
</evidence>
<sequence>MSNLGYSNGPTSPAAAHTNTSHALVHLNNTTLQQIDQLVQDVEMQAPIDDNDTTCLVVDTNILLEHLSLLQQFVRDVERARLSILVIIPGAVLNELDGQKKSDRLGWFARRASEWMLEKVKERRSVRGQATQETMKPSRNWRIRQPGEPFGARGNDELILDCCMHFRSRFRTALCTLDKNLAFEAISEGISSVSPRSGRELAGFLLGRDMDTFATYQADYTGIESLEQEQDDSMDVDEEEKKLTPGQAMDLLHVQIIDHFTRLLINLISRVGGPELEDPCSDENVSQHAPQWKKGSKSYKEWNAGDCLEYLDRKKRVKRTSSPRLEVFLSKPYLPGARCGREWTYGAWSSALDGLKQIGIDWNEPSILGDLEELGRHREAVFGVTR</sequence>
<dbReference type="GO" id="GO:0005634">
    <property type="term" value="C:nucleus"/>
    <property type="evidence" value="ECO:0007669"/>
    <property type="project" value="TreeGrafter"/>
</dbReference>
<dbReference type="Proteomes" id="UP001221757">
    <property type="component" value="Unassembled WGS sequence"/>
</dbReference>
<dbReference type="InterPro" id="IPR052626">
    <property type="entry name" value="SWT1_Regulator"/>
</dbReference>
<dbReference type="GO" id="GO:0004540">
    <property type="term" value="F:RNA nuclease activity"/>
    <property type="evidence" value="ECO:0007669"/>
    <property type="project" value="UniProtKB-ARBA"/>
</dbReference>
<comment type="caution">
    <text evidence="2">The sequence shown here is derived from an EMBL/GenBank/DDBJ whole genome shotgun (WGS) entry which is preliminary data.</text>
</comment>
<dbReference type="InterPro" id="IPR029060">
    <property type="entry name" value="PIN-like_dom_sf"/>
</dbReference>
<dbReference type="SUPFAM" id="SSF88723">
    <property type="entry name" value="PIN domain-like"/>
    <property type="match status" value="1"/>
</dbReference>
<dbReference type="InterPro" id="IPR002716">
    <property type="entry name" value="PIN_dom"/>
</dbReference>
<dbReference type="PANTHER" id="PTHR16161:SF0">
    <property type="entry name" value="TRANSCRIPTIONAL PROTEIN SWT1"/>
    <property type="match status" value="1"/>
</dbReference>
<keyword evidence="3" id="KW-1185">Reference proteome</keyword>
<dbReference type="AlphaFoldDB" id="A0AAD7CVL2"/>
<dbReference type="PANTHER" id="PTHR16161">
    <property type="entry name" value="TRANSCRIPTIONAL PROTEIN SWT1"/>
    <property type="match status" value="1"/>
</dbReference>
<organism evidence="2 3">
    <name type="scientific">Mycena rosella</name>
    <name type="common">Pink bonnet</name>
    <name type="synonym">Agaricus rosellus</name>
    <dbReference type="NCBI Taxonomy" id="1033263"/>
    <lineage>
        <taxon>Eukaryota</taxon>
        <taxon>Fungi</taxon>
        <taxon>Dikarya</taxon>
        <taxon>Basidiomycota</taxon>
        <taxon>Agaricomycotina</taxon>
        <taxon>Agaricomycetes</taxon>
        <taxon>Agaricomycetidae</taxon>
        <taxon>Agaricales</taxon>
        <taxon>Marasmiineae</taxon>
        <taxon>Mycenaceae</taxon>
        <taxon>Mycena</taxon>
    </lineage>
</organism>
<proteinExistence type="predicted"/>
<dbReference type="CDD" id="cd18727">
    <property type="entry name" value="PIN_Swt1-like"/>
    <property type="match status" value="1"/>
</dbReference>
<evidence type="ECO:0000313" key="3">
    <source>
        <dbReference type="Proteomes" id="UP001221757"/>
    </source>
</evidence>
<accession>A0AAD7CVL2</accession>